<dbReference type="KEGG" id="lhf:JCM16775_1301"/>
<dbReference type="Proteomes" id="UP000321892">
    <property type="component" value="Chromosome"/>
</dbReference>
<sequence length="60" mass="7132">MKNVFRILAVILLGLSVAGCELFSPSYWNRVNKRWEERGVQCYERYDGHVYCEDKDGNRF</sequence>
<name>A0A510JGZ1_9FUSO</name>
<reference evidence="1 2" key="1">
    <citation type="submission" date="2019-07" db="EMBL/GenBank/DDBJ databases">
        <title>Complete Genome Sequence of Leptotrichia hofstadii Strain JCM16775.</title>
        <authorList>
            <person name="Watanabe S."/>
            <person name="Cui L."/>
        </authorList>
    </citation>
    <scope>NUCLEOTIDE SEQUENCE [LARGE SCALE GENOMIC DNA]</scope>
    <source>
        <strain evidence="1 2">JCM16775</strain>
    </source>
</reference>
<dbReference type="EMBL" id="AP019823">
    <property type="protein sequence ID" value="BBM38592.1"/>
    <property type="molecule type" value="Genomic_DNA"/>
</dbReference>
<proteinExistence type="predicted"/>
<gene>
    <name evidence="1" type="ORF">JCM16775_1301</name>
</gene>
<dbReference type="RefSeq" id="WP_026746309.1">
    <property type="nucleotide sequence ID" value="NZ_AP019823.1"/>
</dbReference>
<evidence type="ECO:0000313" key="1">
    <source>
        <dbReference type="EMBL" id="BBM38592.1"/>
    </source>
</evidence>
<evidence type="ECO:0000313" key="2">
    <source>
        <dbReference type="Proteomes" id="UP000321892"/>
    </source>
</evidence>
<keyword evidence="2" id="KW-1185">Reference proteome</keyword>
<evidence type="ECO:0008006" key="3">
    <source>
        <dbReference type="Google" id="ProtNLM"/>
    </source>
</evidence>
<dbReference type="AlphaFoldDB" id="A0A510JGZ1"/>
<organism evidence="1 2">
    <name type="scientific">Leptotrichia hofstadii</name>
    <dbReference type="NCBI Taxonomy" id="157688"/>
    <lineage>
        <taxon>Bacteria</taxon>
        <taxon>Fusobacteriati</taxon>
        <taxon>Fusobacteriota</taxon>
        <taxon>Fusobacteriia</taxon>
        <taxon>Fusobacteriales</taxon>
        <taxon>Leptotrichiaceae</taxon>
        <taxon>Leptotrichia</taxon>
    </lineage>
</organism>
<protein>
    <recommendedName>
        <fullName evidence="3">Lipoprotein</fullName>
    </recommendedName>
</protein>
<dbReference type="PROSITE" id="PS51257">
    <property type="entry name" value="PROKAR_LIPOPROTEIN"/>
    <property type="match status" value="1"/>
</dbReference>
<accession>A0A510JGZ1</accession>
<dbReference type="OrthoDB" id="82299at2"/>